<protein>
    <recommendedName>
        <fullName evidence="4">Secreted protein</fullName>
    </recommendedName>
</protein>
<keyword evidence="1" id="KW-0732">Signal</keyword>
<dbReference type="AlphaFoldDB" id="A0A7J8T1S9"/>
<dbReference type="EMBL" id="JABFAC010000013">
    <property type="protein sequence ID" value="MBA0632347.1"/>
    <property type="molecule type" value="Genomic_DNA"/>
</dbReference>
<keyword evidence="3" id="KW-1185">Reference proteome</keyword>
<evidence type="ECO:0000313" key="3">
    <source>
        <dbReference type="Proteomes" id="UP000593561"/>
    </source>
</evidence>
<evidence type="ECO:0000313" key="2">
    <source>
        <dbReference type="EMBL" id="MBA0632347.1"/>
    </source>
</evidence>
<feature type="signal peptide" evidence="1">
    <location>
        <begin position="1"/>
        <end position="18"/>
    </location>
</feature>
<comment type="caution">
    <text evidence="2">The sequence shown here is derived from an EMBL/GenBank/DDBJ whole genome shotgun (WGS) entry which is preliminary data.</text>
</comment>
<evidence type="ECO:0000256" key="1">
    <source>
        <dbReference type="SAM" id="SignalP"/>
    </source>
</evidence>
<sequence length="84" mass="10189">MMMSYVRMMMMACHVMKAVFLKIVDGPLAQGLLPNISRIYSRMKLYMDVRYFPWTVFWLVKHVKKHRGCFLKHWYVYFNLSCSN</sequence>
<accession>A0A7J8T1S9</accession>
<organism evidence="2 3">
    <name type="scientific">Gossypium davidsonii</name>
    <name type="common">Davidson's cotton</name>
    <name type="synonym">Gossypium klotzschianum subsp. davidsonii</name>
    <dbReference type="NCBI Taxonomy" id="34287"/>
    <lineage>
        <taxon>Eukaryota</taxon>
        <taxon>Viridiplantae</taxon>
        <taxon>Streptophyta</taxon>
        <taxon>Embryophyta</taxon>
        <taxon>Tracheophyta</taxon>
        <taxon>Spermatophyta</taxon>
        <taxon>Magnoliopsida</taxon>
        <taxon>eudicotyledons</taxon>
        <taxon>Gunneridae</taxon>
        <taxon>Pentapetalae</taxon>
        <taxon>rosids</taxon>
        <taxon>malvids</taxon>
        <taxon>Malvales</taxon>
        <taxon>Malvaceae</taxon>
        <taxon>Malvoideae</taxon>
        <taxon>Gossypium</taxon>
    </lineage>
</organism>
<feature type="chain" id="PRO_5029471591" description="Secreted protein" evidence="1">
    <location>
        <begin position="19"/>
        <end position="84"/>
    </location>
</feature>
<proteinExistence type="predicted"/>
<name>A0A7J8T1S9_GOSDV</name>
<evidence type="ECO:0008006" key="4">
    <source>
        <dbReference type="Google" id="ProtNLM"/>
    </source>
</evidence>
<gene>
    <name evidence="2" type="ORF">Godav_001107</name>
</gene>
<dbReference type="Proteomes" id="UP000593561">
    <property type="component" value="Unassembled WGS sequence"/>
</dbReference>
<reference evidence="2 3" key="1">
    <citation type="journal article" date="2019" name="Genome Biol. Evol.">
        <title>Insights into the evolution of the New World diploid cottons (Gossypium, subgenus Houzingenia) based on genome sequencing.</title>
        <authorList>
            <person name="Grover C.E."/>
            <person name="Arick M.A. 2nd"/>
            <person name="Thrash A."/>
            <person name="Conover J.L."/>
            <person name="Sanders W.S."/>
            <person name="Peterson D.G."/>
            <person name="Frelichowski J.E."/>
            <person name="Scheffler J.A."/>
            <person name="Scheffler B.E."/>
            <person name="Wendel J.F."/>
        </authorList>
    </citation>
    <scope>NUCLEOTIDE SEQUENCE [LARGE SCALE GENOMIC DNA]</scope>
    <source>
        <strain evidence="2">27</strain>
        <tissue evidence="2">Leaf</tissue>
    </source>
</reference>